<organism evidence="3 4">
    <name type="scientific">Pleurotus eryngii</name>
    <name type="common">Boletus of the steppes</name>
    <dbReference type="NCBI Taxonomy" id="5323"/>
    <lineage>
        <taxon>Eukaryota</taxon>
        <taxon>Fungi</taxon>
        <taxon>Dikarya</taxon>
        <taxon>Basidiomycota</taxon>
        <taxon>Agaricomycotina</taxon>
        <taxon>Agaricomycetes</taxon>
        <taxon>Agaricomycetidae</taxon>
        <taxon>Agaricales</taxon>
        <taxon>Pleurotineae</taxon>
        <taxon>Pleurotaceae</taxon>
        <taxon>Pleurotus</taxon>
    </lineage>
</organism>
<keyword evidence="2" id="KW-0472">Membrane</keyword>
<reference evidence="3" key="1">
    <citation type="submission" date="2020-11" db="EMBL/GenBank/DDBJ databases">
        <authorList>
            <consortium name="DOE Joint Genome Institute"/>
            <person name="Ahrendt S."/>
            <person name="Riley R."/>
            <person name="Andreopoulos W."/>
            <person name="Labutti K."/>
            <person name="Pangilinan J."/>
            <person name="Ruiz-Duenas F.J."/>
            <person name="Barrasa J.M."/>
            <person name="Sanchez-Garcia M."/>
            <person name="Camarero S."/>
            <person name="Miyauchi S."/>
            <person name="Serrano A."/>
            <person name="Linde D."/>
            <person name="Babiker R."/>
            <person name="Drula E."/>
            <person name="Ayuso-Fernandez I."/>
            <person name="Pacheco R."/>
            <person name="Padilla G."/>
            <person name="Ferreira P."/>
            <person name="Barriuso J."/>
            <person name="Kellner H."/>
            <person name="Castanera R."/>
            <person name="Alfaro M."/>
            <person name="Ramirez L."/>
            <person name="Pisabarro A.G."/>
            <person name="Kuo A."/>
            <person name="Tritt A."/>
            <person name="Lipzen A."/>
            <person name="He G."/>
            <person name="Yan M."/>
            <person name="Ng V."/>
            <person name="Cullen D."/>
            <person name="Martin F."/>
            <person name="Rosso M.-N."/>
            <person name="Henrissat B."/>
            <person name="Hibbett D."/>
            <person name="Martinez A.T."/>
            <person name="Grigoriev I.V."/>
        </authorList>
    </citation>
    <scope>NUCLEOTIDE SEQUENCE</scope>
    <source>
        <strain evidence="3">ATCC 90797</strain>
    </source>
</reference>
<feature type="compositionally biased region" description="Basic and acidic residues" evidence="1">
    <location>
        <begin position="70"/>
        <end position="94"/>
    </location>
</feature>
<accession>A0A9P5ZXC7</accession>
<evidence type="ECO:0000256" key="2">
    <source>
        <dbReference type="SAM" id="Phobius"/>
    </source>
</evidence>
<feature type="transmembrane region" description="Helical" evidence="2">
    <location>
        <begin position="124"/>
        <end position="145"/>
    </location>
</feature>
<evidence type="ECO:0000313" key="3">
    <source>
        <dbReference type="EMBL" id="KAF9493471.1"/>
    </source>
</evidence>
<sequence>MIQTELSVDFEIASPIDDKGQWFGIDGDAEGHGNNDDTLGEHDTQGTSTNKASDNDVVMGSQIGTSGDNVMEKDGQDSNTDHNSKYSAHDRDNSVEEEVVVVVVDDKEEEDDKEDDQEDRSSSMVVAIVTMVATVMVMIVTMTMTKLKRISVTMKTAMEKMAQAVIWKMKATAMKTMTMKVEQTGTRWRAQPPVKQPNIYFPIGSLVW</sequence>
<feature type="compositionally biased region" description="Basic and acidic residues" evidence="1">
    <location>
        <begin position="29"/>
        <end position="44"/>
    </location>
</feature>
<name>A0A9P5ZXC7_PLEER</name>
<protein>
    <submittedName>
        <fullName evidence="3">Uncharacterized protein</fullName>
    </submittedName>
</protein>
<evidence type="ECO:0000313" key="4">
    <source>
        <dbReference type="Proteomes" id="UP000807025"/>
    </source>
</evidence>
<keyword evidence="2" id="KW-1133">Transmembrane helix</keyword>
<proteinExistence type="predicted"/>
<evidence type="ECO:0000256" key="1">
    <source>
        <dbReference type="SAM" id="MobiDB-lite"/>
    </source>
</evidence>
<feature type="region of interest" description="Disordered" evidence="1">
    <location>
        <begin position="18"/>
        <end position="94"/>
    </location>
</feature>
<dbReference type="Proteomes" id="UP000807025">
    <property type="component" value="Unassembled WGS sequence"/>
</dbReference>
<comment type="caution">
    <text evidence="3">The sequence shown here is derived from an EMBL/GenBank/DDBJ whole genome shotgun (WGS) entry which is preliminary data.</text>
</comment>
<keyword evidence="2" id="KW-0812">Transmembrane</keyword>
<dbReference type="EMBL" id="MU154585">
    <property type="protein sequence ID" value="KAF9493471.1"/>
    <property type="molecule type" value="Genomic_DNA"/>
</dbReference>
<dbReference type="AlphaFoldDB" id="A0A9P5ZXC7"/>
<gene>
    <name evidence="3" type="ORF">BDN71DRAFT_1432487</name>
</gene>
<keyword evidence="4" id="KW-1185">Reference proteome</keyword>